<feature type="coiled-coil region" evidence="1">
    <location>
        <begin position="529"/>
        <end position="556"/>
    </location>
</feature>
<gene>
    <name evidence="2" type="ORF">IAB63_06155</name>
</gene>
<reference evidence="2" key="1">
    <citation type="submission" date="2020-10" db="EMBL/GenBank/DDBJ databases">
        <authorList>
            <person name="Gilroy R."/>
        </authorList>
    </citation>
    <scope>NUCLEOTIDE SEQUENCE</scope>
    <source>
        <strain evidence="2">CHK187-14744</strain>
    </source>
</reference>
<proteinExistence type="predicted"/>
<accession>A0A9D1HGH8</accession>
<evidence type="ECO:0000313" key="3">
    <source>
        <dbReference type="Proteomes" id="UP000824164"/>
    </source>
</evidence>
<keyword evidence="1" id="KW-0175">Coiled coil</keyword>
<dbReference type="Proteomes" id="UP000824164">
    <property type="component" value="Unassembled WGS sequence"/>
</dbReference>
<comment type="caution">
    <text evidence="2">The sequence shown here is derived from an EMBL/GenBank/DDBJ whole genome shotgun (WGS) entry which is preliminary data.</text>
</comment>
<evidence type="ECO:0000256" key="1">
    <source>
        <dbReference type="SAM" id="Coils"/>
    </source>
</evidence>
<protein>
    <submittedName>
        <fullName evidence="2">Uncharacterized protein</fullName>
    </submittedName>
</protein>
<name>A0A9D1HGH8_9FIRM</name>
<evidence type="ECO:0000313" key="2">
    <source>
        <dbReference type="EMBL" id="HIU02819.1"/>
    </source>
</evidence>
<dbReference type="AlphaFoldDB" id="A0A9D1HGH8"/>
<organism evidence="2 3">
    <name type="scientific">Candidatus Onthocola gallistercoris</name>
    <dbReference type="NCBI Taxonomy" id="2840876"/>
    <lineage>
        <taxon>Bacteria</taxon>
        <taxon>Bacillati</taxon>
        <taxon>Bacillota</taxon>
        <taxon>Bacilli</taxon>
        <taxon>Candidatus Onthocola</taxon>
    </lineage>
</organism>
<reference evidence="2" key="2">
    <citation type="journal article" date="2021" name="PeerJ">
        <title>Extensive microbial diversity within the chicken gut microbiome revealed by metagenomics and culture.</title>
        <authorList>
            <person name="Gilroy R."/>
            <person name="Ravi A."/>
            <person name="Getino M."/>
            <person name="Pursley I."/>
            <person name="Horton D.L."/>
            <person name="Alikhan N.F."/>
            <person name="Baker D."/>
            <person name="Gharbi K."/>
            <person name="Hall N."/>
            <person name="Watson M."/>
            <person name="Adriaenssens E.M."/>
            <person name="Foster-Nyarko E."/>
            <person name="Jarju S."/>
            <person name="Secka A."/>
            <person name="Antonio M."/>
            <person name="Oren A."/>
            <person name="Chaudhuri R.R."/>
            <person name="La Ragione R."/>
            <person name="Hildebrand F."/>
            <person name="Pallen M.J."/>
        </authorList>
    </citation>
    <scope>NUCLEOTIDE SEQUENCE</scope>
    <source>
        <strain evidence="2">CHK187-14744</strain>
    </source>
</reference>
<dbReference type="EMBL" id="DVLT01000040">
    <property type="protein sequence ID" value="HIU02819.1"/>
    <property type="molecule type" value="Genomic_DNA"/>
</dbReference>
<sequence>MKFDAEKGMIQFVFANKDDYYLPSLICLDLKRYIYRLLRQQSYEGIYFVEEAEKGLRLSTLDGRSAQICKESTGQKWGRHIVRKLLGKDAGDTSFGVAGDEAWVLGMICRMMRIRRHLAFVFPVEIFDRLSGYGDIRKELAEEGSHFLKKQHLILIQAPANADVPRQYFAPAGSVFRTGLIPEIGHIYESGSGTPVYEKMVQKLGERICFFNRLEREDIHAMIRHFFLMKGRKMDPYLERGKDYGDFIWAWYHSEHFKAAAGPVLPENEKRQMKCISDYLDKEPAFSRMDRSMAKLRRIYGEDTMAELIRKYFPVETERIWIYSTDPILRKFRELKKSLCSRGKSYMVQHDWGRPEDKEKMEAARHAIQMDLETIERELEKPRIGFSTDAGAMGKMHYMEMCMEAGRAAFRNGDMDTLERSVKALLYGVDSTDSIEETKTPQEENTDTLRKRCKCQDFHLDILKVSAALFEENDRKIRLRQDVEEKQEALFRLVEDVRSEKERYPGILEEIQKWQEDGARKLGMRAETLVLHMQKVKELQREIQSTRKLLIGSEKKIAGYRQALCQMEKILDCMAIRPPERVDQTLRHAGGELEKIMEEWWIV</sequence>